<evidence type="ECO:0000313" key="1">
    <source>
        <dbReference type="EMBL" id="PZD75409.1"/>
    </source>
</evidence>
<gene>
    <name evidence="1" type="ORF">C1752_00318</name>
</gene>
<dbReference type="AlphaFoldDB" id="A0A2W1JQ28"/>
<evidence type="ECO:0000313" key="2">
    <source>
        <dbReference type="Proteomes" id="UP000248857"/>
    </source>
</evidence>
<reference evidence="1 2" key="1">
    <citation type="journal article" date="2018" name="Sci. Rep.">
        <title>A novel species of the marine cyanobacterium Acaryochloris with a unique pigment content and lifestyle.</title>
        <authorList>
            <person name="Partensky F."/>
            <person name="Six C."/>
            <person name="Ratin M."/>
            <person name="Garczarek L."/>
            <person name="Vaulot D."/>
            <person name="Probert I."/>
            <person name="Calteau A."/>
            <person name="Gourvil P."/>
            <person name="Marie D."/>
            <person name="Grebert T."/>
            <person name="Bouchier C."/>
            <person name="Le Panse S."/>
            <person name="Gachenot M."/>
            <person name="Rodriguez F."/>
            <person name="Garrido J.L."/>
        </authorList>
    </citation>
    <scope>NUCLEOTIDE SEQUENCE [LARGE SCALE GENOMIC DNA]</scope>
    <source>
        <strain evidence="1 2">RCC1774</strain>
    </source>
</reference>
<sequence length="141" mass="14101">MQPISKKIRSLAAKALTGLFLVATVITVSLGTPLDGGVAIASPTQPMAALFGRADSKAKSDLDATVGAGTSNKLEGAVQGAAGEVQSRVGNTQNKAEGVAKKLDGKAKRDVGRVQGTAGDIGSEVQDAAEGITDSVKGLLN</sequence>
<accession>A0A2W1JQ28</accession>
<proteinExistence type="predicted"/>
<evidence type="ECO:0008006" key="3">
    <source>
        <dbReference type="Google" id="ProtNLM"/>
    </source>
</evidence>
<dbReference type="EMBL" id="PQWO01000001">
    <property type="protein sequence ID" value="PZD75409.1"/>
    <property type="molecule type" value="Genomic_DNA"/>
</dbReference>
<name>A0A2W1JQ28_9CYAN</name>
<comment type="caution">
    <text evidence="1">The sequence shown here is derived from an EMBL/GenBank/DDBJ whole genome shotgun (WGS) entry which is preliminary data.</text>
</comment>
<organism evidence="1 2">
    <name type="scientific">Acaryochloris thomasi RCC1774</name>
    <dbReference type="NCBI Taxonomy" id="1764569"/>
    <lineage>
        <taxon>Bacteria</taxon>
        <taxon>Bacillati</taxon>
        <taxon>Cyanobacteriota</taxon>
        <taxon>Cyanophyceae</taxon>
        <taxon>Acaryochloridales</taxon>
        <taxon>Acaryochloridaceae</taxon>
        <taxon>Acaryochloris</taxon>
        <taxon>Acaryochloris thomasi</taxon>
    </lineage>
</organism>
<dbReference type="Gene3D" id="1.20.120.20">
    <property type="entry name" value="Apolipoprotein"/>
    <property type="match status" value="1"/>
</dbReference>
<dbReference type="RefSeq" id="WP_110984297.1">
    <property type="nucleotide sequence ID" value="NZ_CAWNWM010000001.1"/>
</dbReference>
<protein>
    <recommendedName>
        <fullName evidence="3">CsbD-like domain-containing protein</fullName>
    </recommendedName>
</protein>
<keyword evidence="2" id="KW-1185">Reference proteome</keyword>
<dbReference type="Proteomes" id="UP000248857">
    <property type="component" value="Unassembled WGS sequence"/>
</dbReference>